<dbReference type="PANTHER" id="PTHR24559">
    <property type="entry name" value="TRANSPOSON TY3-I GAG-POL POLYPROTEIN"/>
    <property type="match status" value="1"/>
</dbReference>
<protein>
    <recommendedName>
        <fullName evidence="3">RNA-directed DNA polymerase like</fullName>
    </recommendedName>
</protein>
<proteinExistence type="predicted"/>
<name>A0A2I0A4G9_9ASPA</name>
<organism evidence="1 2">
    <name type="scientific">Apostasia shenzhenica</name>
    <dbReference type="NCBI Taxonomy" id="1088818"/>
    <lineage>
        <taxon>Eukaryota</taxon>
        <taxon>Viridiplantae</taxon>
        <taxon>Streptophyta</taxon>
        <taxon>Embryophyta</taxon>
        <taxon>Tracheophyta</taxon>
        <taxon>Spermatophyta</taxon>
        <taxon>Magnoliopsida</taxon>
        <taxon>Liliopsida</taxon>
        <taxon>Asparagales</taxon>
        <taxon>Orchidaceae</taxon>
        <taxon>Apostasioideae</taxon>
        <taxon>Apostasia</taxon>
    </lineage>
</organism>
<dbReference type="AlphaFoldDB" id="A0A2I0A4G9"/>
<gene>
    <name evidence="1" type="ORF">AXF42_Ash021058</name>
</gene>
<evidence type="ECO:0000313" key="2">
    <source>
        <dbReference type="Proteomes" id="UP000236161"/>
    </source>
</evidence>
<dbReference type="Gene3D" id="3.10.10.10">
    <property type="entry name" value="HIV Type 1 Reverse Transcriptase, subunit A, domain 1"/>
    <property type="match status" value="1"/>
</dbReference>
<dbReference type="PANTHER" id="PTHR24559:SF444">
    <property type="entry name" value="REVERSE TRANSCRIPTASE DOMAIN-CONTAINING PROTEIN"/>
    <property type="match status" value="1"/>
</dbReference>
<dbReference type="InterPro" id="IPR053134">
    <property type="entry name" value="RNA-dir_DNA_polymerase"/>
</dbReference>
<dbReference type="OrthoDB" id="785292at2759"/>
<dbReference type="EMBL" id="KZ452025">
    <property type="protein sequence ID" value="PKA50439.1"/>
    <property type="molecule type" value="Genomic_DNA"/>
</dbReference>
<keyword evidence="2" id="KW-1185">Reference proteome</keyword>
<evidence type="ECO:0008006" key="3">
    <source>
        <dbReference type="Google" id="ProtNLM"/>
    </source>
</evidence>
<accession>A0A2I0A4G9</accession>
<dbReference type="SUPFAM" id="SSF56672">
    <property type="entry name" value="DNA/RNA polymerases"/>
    <property type="match status" value="1"/>
</dbReference>
<dbReference type="InterPro" id="IPR043502">
    <property type="entry name" value="DNA/RNA_pol_sf"/>
</dbReference>
<sequence>MAGERQNIIEEEVEKLLGASYIKEVQYPQWLTNIVMVKKANGKWRMCVDFQTLNKACPQGYLSSSTY</sequence>
<dbReference type="Proteomes" id="UP000236161">
    <property type="component" value="Unassembled WGS sequence"/>
</dbReference>
<evidence type="ECO:0000313" key="1">
    <source>
        <dbReference type="EMBL" id="PKA50439.1"/>
    </source>
</evidence>
<reference evidence="1 2" key="1">
    <citation type="journal article" date="2017" name="Nature">
        <title>The Apostasia genome and the evolution of orchids.</title>
        <authorList>
            <person name="Zhang G.Q."/>
            <person name="Liu K.W."/>
            <person name="Li Z."/>
            <person name="Lohaus R."/>
            <person name="Hsiao Y.Y."/>
            <person name="Niu S.C."/>
            <person name="Wang J.Y."/>
            <person name="Lin Y.C."/>
            <person name="Xu Q."/>
            <person name="Chen L.J."/>
            <person name="Yoshida K."/>
            <person name="Fujiwara S."/>
            <person name="Wang Z.W."/>
            <person name="Zhang Y.Q."/>
            <person name="Mitsuda N."/>
            <person name="Wang M."/>
            <person name="Liu G.H."/>
            <person name="Pecoraro L."/>
            <person name="Huang H.X."/>
            <person name="Xiao X.J."/>
            <person name="Lin M."/>
            <person name="Wu X.Y."/>
            <person name="Wu W.L."/>
            <person name="Chen Y.Y."/>
            <person name="Chang S.B."/>
            <person name="Sakamoto S."/>
            <person name="Ohme-Takagi M."/>
            <person name="Yagi M."/>
            <person name="Zeng S.J."/>
            <person name="Shen C.Y."/>
            <person name="Yeh C.M."/>
            <person name="Luo Y.B."/>
            <person name="Tsai W.C."/>
            <person name="Van de Peer Y."/>
            <person name="Liu Z.J."/>
        </authorList>
    </citation>
    <scope>NUCLEOTIDE SEQUENCE [LARGE SCALE GENOMIC DNA]</scope>
    <source>
        <strain evidence="2">cv. Shenzhen</strain>
        <tissue evidence="1">Stem</tissue>
    </source>
</reference>